<name>A0ACB9S7H8_9MYRT</name>
<comment type="caution">
    <text evidence="1">The sequence shown here is derived from an EMBL/GenBank/DDBJ whole genome shotgun (WGS) entry which is preliminary data.</text>
</comment>
<accession>A0ACB9S7H8</accession>
<dbReference type="EMBL" id="CM042881">
    <property type="protein sequence ID" value="KAI4386603.1"/>
    <property type="molecule type" value="Genomic_DNA"/>
</dbReference>
<sequence length="316" mass="36853">MILAWNVRSLNDPLHLREVHNLIRKHKLSLVGLLETKARGIDTWTTSDDTLNEALMDSGLDGLRGIGPHYTWLNRREQLVLRKLDRAVVNIKWIEPFGHSEVEYLPPLTSDHSPCLVRLVEPSIRKTPFKFFDFWRMHPLYETTVKEGWSKEYGASPLFSLYRKIKDLKIALKGLNMLHIGDIPHKVAETKLILDEIKQEELAGCGSAGLKQAVTDFNLLARMEENMLWQKSQVRWLKLRDRNTRFFHILVTSRCSRNVVTKLLVMGIQLRRRNSSKPKQRTIFGRNTNLIRWLQFLLCSNIPCQAALFTLYRLLF</sequence>
<reference evidence="2" key="1">
    <citation type="journal article" date="2023" name="Front. Plant Sci.">
        <title>Chromosomal-level genome assembly of Melastoma candidum provides insights into trichome evolution.</title>
        <authorList>
            <person name="Zhong Y."/>
            <person name="Wu W."/>
            <person name="Sun C."/>
            <person name="Zou P."/>
            <person name="Liu Y."/>
            <person name="Dai S."/>
            <person name="Zhou R."/>
        </authorList>
    </citation>
    <scope>NUCLEOTIDE SEQUENCE [LARGE SCALE GENOMIC DNA]</scope>
</reference>
<dbReference type="Proteomes" id="UP001057402">
    <property type="component" value="Chromosome 2"/>
</dbReference>
<gene>
    <name evidence="1" type="ORF">MLD38_004521</name>
</gene>
<evidence type="ECO:0000313" key="1">
    <source>
        <dbReference type="EMBL" id="KAI4386603.1"/>
    </source>
</evidence>
<evidence type="ECO:0000313" key="2">
    <source>
        <dbReference type="Proteomes" id="UP001057402"/>
    </source>
</evidence>
<keyword evidence="2" id="KW-1185">Reference proteome</keyword>
<organism evidence="1 2">
    <name type="scientific">Melastoma candidum</name>
    <dbReference type="NCBI Taxonomy" id="119954"/>
    <lineage>
        <taxon>Eukaryota</taxon>
        <taxon>Viridiplantae</taxon>
        <taxon>Streptophyta</taxon>
        <taxon>Embryophyta</taxon>
        <taxon>Tracheophyta</taxon>
        <taxon>Spermatophyta</taxon>
        <taxon>Magnoliopsida</taxon>
        <taxon>eudicotyledons</taxon>
        <taxon>Gunneridae</taxon>
        <taxon>Pentapetalae</taxon>
        <taxon>rosids</taxon>
        <taxon>malvids</taxon>
        <taxon>Myrtales</taxon>
        <taxon>Melastomataceae</taxon>
        <taxon>Melastomatoideae</taxon>
        <taxon>Melastomateae</taxon>
        <taxon>Melastoma</taxon>
    </lineage>
</organism>
<protein>
    <submittedName>
        <fullName evidence="1">Uncharacterized protein</fullName>
    </submittedName>
</protein>
<proteinExistence type="predicted"/>